<accession>A0A397TEP0</accession>
<reference evidence="1 2" key="1">
    <citation type="submission" date="2018-06" db="EMBL/GenBank/DDBJ databases">
        <title>Comparative genomics reveals the genomic features of Rhizophagus irregularis, R. cerebriforme, R. diaphanum and Gigaspora rosea, and their symbiotic lifestyle signature.</title>
        <authorList>
            <person name="Morin E."/>
            <person name="San Clemente H."/>
            <person name="Chen E.C.H."/>
            <person name="De La Providencia I."/>
            <person name="Hainaut M."/>
            <person name="Kuo A."/>
            <person name="Kohler A."/>
            <person name="Murat C."/>
            <person name="Tang N."/>
            <person name="Roy S."/>
            <person name="Loubradou J."/>
            <person name="Henrissat B."/>
            <person name="Grigoriev I.V."/>
            <person name="Corradi N."/>
            <person name="Roux C."/>
            <person name="Martin F.M."/>
        </authorList>
    </citation>
    <scope>NUCLEOTIDE SEQUENCE [LARGE SCALE GENOMIC DNA]</scope>
    <source>
        <strain evidence="1 2">DAOM 227022</strain>
    </source>
</reference>
<protein>
    <submittedName>
        <fullName evidence="1">Uncharacterized protein</fullName>
    </submittedName>
</protein>
<comment type="caution">
    <text evidence="1">The sequence shown here is derived from an EMBL/GenBank/DDBJ whole genome shotgun (WGS) entry which is preliminary data.</text>
</comment>
<gene>
    <name evidence="1" type="ORF">C1645_819547</name>
</gene>
<name>A0A397TEP0_9GLOM</name>
<dbReference type="Pfam" id="PF04404">
    <property type="entry name" value="ERF"/>
    <property type="match status" value="1"/>
</dbReference>
<dbReference type="EMBL" id="QKYT01000106">
    <property type="protein sequence ID" value="RIA93354.1"/>
    <property type="molecule type" value="Genomic_DNA"/>
</dbReference>
<evidence type="ECO:0000313" key="2">
    <source>
        <dbReference type="Proteomes" id="UP000265703"/>
    </source>
</evidence>
<organism evidence="1 2">
    <name type="scientific">Glomus cerebriforme</name>
    <dbReference type="NCBI Taxonomy" id="658196"/>
    <lineage>
        <taxon>Eukaryota</taxon>
        <taxon>Fungi</taxon>
        <taxon>Fungi incertae sedis</taxon>
        <taxon>Mucoromycota</taxon>
        <taxon>Glomeromycotina</taxon>
        <taxon>Glomeromycetes</taxon>
        <taxon>Glomerales</taxon>
        <taxon>Glomeraceae</taxon>
        <taxon>Glomus</taxon>
    </lineage>
</organism>
<evidence type="ECO:0000313" key="1">
    <source>
        <dbReference type="EMBL" id="RIA93354.1"/>
    </source>
</evidence>
<proteinExistence type="predicted"/>
<dbReference type="AlphaFoldDB" id="A0A397TEP0"/>
<dbReference type="InterPro" id="IPR007499">
    <property type="entry name" value="ERF_bacteria_virus"/>
</dbReference>
<keyword evidence="2" id="KW-1185">Reference proteome</keyword>
<dbReference type="Proteomes" id="UP000265703">
    <property type="component" value="Unassembled WGS sequence"/>
</dbReference>
<dbReference type="OrthoDB" id="2445921at2759"/>
<sequence>MDFYRITANICDCSVLDGDDVIMFEKKEFNYIKKCKCSLCDKEIDPTRTKSDYEALMKDMKAPQPSANLAMRIMLDGRPLKDLDNVKPCQNKFFIITEEFTELVDKELKMCNEHYKELKMYLKEVKQNLERTRWLEEQFRSLLSQYSSILSENNGRDHQYLTSKKTELETELNYPPRTDLEYANDVENVNTVELIPDEELVNELKRRLGHPEGGGSNKKFGLLIRGFMTRNLSKDAEGLVEIELDGNEEENIKTLQRDELNQFQKYYFFNEAQVLEKLKPLLVRENLTILISDDQEYQETVEKQNTPYGINDDPAKAKGSADTYAVKYALSKLFLFPVKDTNDPDYTPSYDDPKRPLTTEERKIVNDTLKKHGQCLQHPPPKPDTPELRTINPASLNSSVSVASPATVATPPVPIAEYVIAAPNGGQKKVVTPNAAVSPIPVNVLAAASLEELLPMVVKKSLNVER</sequence>